<feature type="domain" description="Ion transport" evidence="13">
    <location>
        <begin position="546"/>
        <end position="753"/>
    </location>
</feature>
<dbReference type="InterPro" id="IPR005821">
    <property type="entry name" value="Ion_trans_dom"/>
</dbReference>
<evidence type="ECO:0000256" key="12">
    <source>
        <dbReference type="SAM" id="Phobius"/>
    </source>
</evidence>
<dbReference type="Proteomes" id="UP001378592">
    <property type="component" value="Unassembled WGS sequence"/>
</dbReference>
<keyword evidence="7 11" id="KW-0040">ANK repeat</keyword>
<feature type="transmembrane region" description="Helical" evidence="12">
    <location>
        <begin position="613"/>
        <end position="631"/>
    </location>
</feature>
<feature type="transmembrane region" description="Helical" evidence="12">
    <location>
        <begin position="721"/>
        <end position="744"/>
    </location>
</feature>
<evidence type="ECO:0000313" key="14">
    <source>
        <dbReference type="EMBL" id="KAK7790518.1"/>
    </source>
</evidence>
<dbReference type="InterPro" id="IPR002110">
    <property type="entry name" value="Ankyrin_rpt"/>
</dbReference>
<sequence>METKLVALLAKKGASPDAHYPSAGTTLLCHACSEAARDEYVRALLRAGADPNLDAPALVAARSENFVALELLLLQPDFDVNTTFADGGTILHVLFRMPCKVRNTEKLLRCIEHVLNRMDVQVNRPDCFGMTPIMYAVELYQEDRVQVMLKQSKHKLNLDVLQPNFGKTTREFILKRFFDLKEFLPPQVIEDLESPDPHVRLLAALQHRRLDLFKEILQARDADDSALVNPNHWYDDPYYCTCLELACRINGCEEFVQELLDAGADPTAVSKMDGTPLVHFVLDCCNYATLQVLLQDGRLDISKASYMNVTALHMAAVQKSDHPEASERGRRCVELLLSVQHAIDVNVRDGNGDTPLHYAVQYGCKEVVLALLRRGANMMVKNNNRQPPVHLMAAQVLEEFLDEQVDSNDYSSRTGCYTLIFKYGFLQAPEFSAAPPTPTATEMEPLLCMTQPHLRRLLQHPVLSSYLYLKWTRVRMFFYMNIIFYTVFVIALTAFILLNEAAPPGSAHEAPPTPPPELAGNVSAPDAANDTDTIAANDFGNKLSSFFQDDSKHAMKAWLLVVIFFFGYIINEIFQMFMLRLQYFRITSNYMSLLVITVTGIVITHHWIDDAVYKHLCAIAILISWVDLVLISGRLPTCSIHLEMLKKVTSTFLTFMTWYFLLIIAFALCFHTLFFKFKLDSEEVNFFHDPFLSMVKTIAMFAGELSVASLPFGVVPGTSHVVFVVFVFLIAIVLLNLLNGLAVYDTQAIKENARVLSLVSLVRLVASIERTLLDLRSSAFSTSTSLVRFLPDPRLYQENVCCHRKQIQVFPNERGKIKFYMDIDTTNRFKKFRMNETIIKSATNIITKRRQRSDIEHIKMMFGQVNEKLERLEAFHEKIMNSLDFVNKSLAQTSSTPASKSSESSC</sequence>
<keyword evidence="6 12" id="KW-1133">Transmembrane helix</keyword>
<dbReference type="Pfam" id="PF00023">
    <property type="entry name" value="Ank"/>
    <property type="match status" value="1"/>
</dbReference>
<evidence type="ECO:0000256" key="2">
    <source>
        <dbReference type="ARBA" id="ARBA00022448"/>
    </source>
</evidence>
<dbReference type="PANTHER" id="PTHR47143:SF4">
    <property type="entry name" value="TRANSIENT RECEPTOR POTENTIAL CATION CHANNEL PROTEIN PAINLESS"/>
    <property type="match status" value="1"/>
</dbReference>
<dbReference type="AlphaFoldDB" id="A0AAN9V6H0"/>
<comment type="caution">
    <text evidence="14">The sequence shown here is derived from an EMBL/GenBank/DDBJ whole genome shotgun (WGS) entry which is preliminary data.</text>
</comment>
<reference evidence="14 15" key="1">
    <citation type="submission" date="2024-03" db="EMBL/GenBank/DDBJ databases">
        <title>The genome assembly and annotation of the cricket Gryllus longicercus Weissman &amp; Gray.</title>
        <authorList>
            <person name="Szrajer S."/>
            <person name="Gray D."/>
            <person name="Ylla G."/>
        </authorList>
    </citation>
    <scope>NUCLEOTIDE SEQUENCE [LARGE SCALE GENOMIC DNA]</scope>
    <source>
        <strain evidence="14">DAG 2021-001</strain>
        <tissue evidence="14">Whole body minus gut</tissue>
    </source>
</reference>
<keyword evidence="4 12" id="KW-0812">Transmembrane</keyword>
<dbReference type="InterPro" id="IPR052076">
    <property type="entry name" value="TRP_cation_channel"/>
</dbReference>
<dbReference type="PROSITE" id="PS50297">
    <property type="entry name" value="ANK_REP_REGION"/>
    <property type="match status" value="1"/>
</dbReference>
<dbReference type="Pfam" id="PF12796">
    <property type="entry name" value="Ank_2"/>
    <property type="match status" value="1"/>
</dbReference>
<evidence type="ECO:0000256" key="1">
    <source>
        <dbReference type="ARBA" id="ARBA00004141"/>
    </source>
</evidence>
<dbReference type="Gene3D" id="1.25.40.20">
    <property type="entry name" value="Ankyrin repeat-containing domain"/>
    <property type="match status" value="3"/>
</dbReference>
<dbReference type="GO" id="GO:0005216">
    <property type="term" value="F:monoatomic ion channel activity"/>
    <property type="evidence" value="ECO:0007669"/>
    <property type="project" value="InterPro"/>
</dbReference>
<evidence type="ECO:0000256" key="5">
    <source>
        <dbReference type="ARBA" id="ARBA00022737"/>
    </source>
</evidence>
<dbReference type="EMBL" id="JAZDUA010000620">
    <property type="protein sequence ID" value="KAK7790518.1"/>
    <property type="molecule type" value="Genomic_DNA"/>
</dbReference>
<evidence type="ECO:0000256" key="11">
    <source>
        <dbReference type="PROSITE-ProRule" id="PRU00023"/>
    </source>
</evidence>
<evidence type="ECO:0000256" key="3">
    <source>
        <dbReference type="ARBA" id="ARBA00022606"/>
    </source>
</evidence>
<protein>
    <recommendedName>
        <fullName evidence="13">Ion transport domain-containing protein</fullName>
    </recommendedName>
</protein>
<proteinExistence type="predicted"/>
<dbReference type="Pfam" id="PF00520">
    <property type="entry name" value="Ion_trans"/>
    <property type="match status" value="1"/>
</dbReference>
<name>A0AAN9V6H0_9ORTH</name>
<feature type="transmembrane region" description="Helical" evidence="12">
    <location>
        <begin position="477"/>
        <end position="498"/>
    </location>
</feature>
<gene>
    <name evidence="14" type="ORF">R5R35_005263</name>
</gene>
<evidence type="ECO:0000256" key="7">
    <source>
        <dbReference type="ARBA" id="ARBA00023043"/>
    </source>
</evidence>
<evidence type="ECO:0000259" key="13">
    <source>
        <dbReference type="Pfam" id="PF00520"/>
    </source>
</evidence>
<organism evidence="14 15">
    <name type="scientific">Gryllus longicercus</name>
    <dbReference type="NCBI Taxonomy" id="2509291"/>
    <lineage>
        <taxon>Eukaryota</taxon>
        <taxon>Metazoa</taxon>
        <taxon>Ecdysozoa</taxon>
        <taxon>Arthropoda</taxon>
        <taxon>Hexapoda</taxon>
        <taxon>Insecta</taxon>
        <taxon>Pterygota</taxon>
        <taxon>Neoptera</taxon>
        <taxon>Polyneoptera</taxon>
        <taxon>Orthoptera</taxon>
        <taxon>Ensifera</taxon>
        <taxon>Gryllidea</taxon>
        <taxon>Grylloidea</taxon>
        <taxon>Gryllidae</taxon>
        <taxon>Gryllinae</taxon>
        <taxon>Gryllus</taxon>
    </lineage>
</organism>
<dbReference type="SUPFAM" id="SSF48403">
    <property type="entry name" value="Ankyrin repeat"/>
    <property type="match status" value="2"/>
</dbReference>
<evidence type="ECO:0000256" key="8">
    <source>
        <dbReference type="ARBA" id="ARBA00023065"/>
    </source>
</evidence>
<evidence type="ECO:0000256" key="6">
    <source>
        <dbReference type="ARBA" id="ARBA00022989"/>
    </source>
</evidence>
<accession>A0AAN9V6H0</accession>
<dbReference type="InterPro" id="IPR036770">
    <property type="entry name" value="Ankyrin_rpt-contain_sf"/>
</dbReference>
<keyword evidence="9 12" id="KW-0472">Membrane</keyword>
<keyword evidence="8" id="KW-0406">Ion transport</keyword>
<keyword evidence="3" id="KW-0716">Sensory transduction</keyword>
<evidence type="ECO:0000256" key="9">
    <source>
        <dbReference type="ARBA" id="ARBA00023136"/>
    </source>
</evidence>
<comment type="subcellular location">
    <subcellularLocation>
        <location evidence="1">Membrane</location>
        <topology evidence="1">Multi-pass membrane protein</topology>
    </subcellularLocation>
</comment>
<dbReference type="SMART" id="SM00248">
    <property type="entry name" value="ANK"/>
    <property type="match status" value="6"/>
</dbReference>
<keyword evidence="15" id="KW-1185">Reference proteome</keyword>
<dbReference type="PANTHER" id="PTHR47143">
    <property type="entry name" value="TRANSIENT RECEPTOR POTENTIAL CATION CHANNEL PROTEIN PAINLESS"/>
    <property type="match status" value="1"/>
</dbReference>
<keyword evidence="5" id="KW-0677">Repeat</keyword>
<keyword evidence="2" id="KW-0813">Transport</keyword>
<evidence type="ECO:0000256" key="4">
    <source>
        <dbReference type="ARBA" id="ARBA00022692"/>
    </source>
</evidence>
<feature type="transmembrane region" description="Helical" evidence="12">
    <location>
        <begin position="652"/>
        <end position="674"/>
    </location>
</feature>
<keyword evidence="10" id="KW-0407">Ion channel</keyword>
<evidence type="ECO:0000256" key="10">
    <source>
        <dbReference type="ARBA" id="ARBA00023303"/>
    </source>
</evidence>
<dbReference type="PROSITE" id="PS50088">
    <property type="entry name" value="ANK_REPEAT"/>
    <property type="match status" value="1"/>
</dbReference>
<feature type="transmembrane region" description="Helical" evidence="12">
    <location>
        <begin position="557"/>
        <end position="578"/>
    </location>
</feature>
<evidence type="ECO:0000313" key="15">
    <source>
        <dbReference type="Proteomes" id="UP001378592"/>
    </source>
</evidence>
<feature type="repeat" description="ANK" evidence="11">
    <location>
        <begin position="351"/>
        <end position="383"/>
    </location>
</feature>
<dbReference type="GO" id="GO:0034703">
    <property type="term" value="C:cation channel complex"/>
    <property type="evidence" value="ECO:0007669"/>
    <property type="project" value="UniProtKB-ARBA"/>
</dbReference>
<feature type="transmembrane region" description="Helical" evidence="12">
    <location>
        <begin position="590"/>
        <end position="607"/>
    </location>
</feature>